<dbReference type="OrthoDB" id="9813301at2"/>
<name>A0A162F4E7_9BACI</name>
<dbReference type="Proteomes" id="UP000075806">
    <property type="component" value="Unassembled WGS sequence"/>
</dbReference>
<dbReference type="InterPro" id="IPR052913">
    <property type="entry name" value="Glycopeptide_resist_protein"/>
</dbReference>
<dbReference type="Pfam" id="PF04294">
    <property type="entry name" value="VanW"/>
    <property type="match status" value="1"/>
</dbReference>
<dbReference type="PANTHER" id="PTHR35788">
    <property type="entry name" value="EXPORTED PROTEIN-RELATED"/>
    <property type="match status" value="1"/>
</dbReference>
<dbReference type="AlphaFoldDB" id="A0A162F4E7"/>
<proteinExistence type="predicted"/>
<dbReference type="PANTHER" id="PTHR35788:SF1">
    <property type="entry name" value="EXPORTED PROTEIN"/>
    <property type="match status" value="1"/>
</dbReference>
<reference evidence="1" key="1">
    <citation type="submission" date="2016-02" db="EMBL/GenBank/DDBJ databases">
        <title>Genome sequence of Bacillus trypoxylicola KCTC 13244(T).</title>
        <authorList>
            <person name="Jeong H."/>
            <person name="Park S.-H."/>
            <person name="Choi S.-K."/>
        </authorList>
    </citation>
    <scope>NUCLEOTIDE SEQUENCE [LARGE SCALE GENOMIC DNA]</scope>
    <source>
        <strain evidence="1">KCTC 13244</strain>
    </source>
</reference>
<dbReference type="EMBL" id="LTAO01000001">
    <property type="protein sequence ID" value="KYG34782.1"/>
    <property type="molecule type" value="Genomic_DNA"/>
</dbReference>
<sequence>MLLNGLICLFLFLHPIDQIADDLTLTIHNQKVEQINREDFRLLATNKEWIDQKAFNLIITNLTAKYQKPAKNAYISDYGDIMPEENGYKVDAKKLADILYEYFYSIGKDSVEIPIIPVYPKVDSELLESIQKKQIGSYVTFFNQHNLERSHNIELATKAIHNNVVFPKERFSFNVTVGERTPLKGYKKATVIVKGELSEGIGGGICQVSSTLFNAVDAAQLSIIERYIHSRKVSYVPPGRDATVSWAGPDFIFLNDFNQPILIQARIYGGMLSVTILSSENIQLKK</sequence>
<accession>A0A162F4E7</accession>
<comment type="caution">
    <text evidence="1">The sequence shown here is derived from an EMBL/GenBank/DDBJ whole genome shotgun (WGS) entry which is preliminary data.</text>
</comment>
<gene>
    <name evidence="1" type="ORF">AZF04_00150</name>
</gene>
<evidence type="ECO:0000313" key="2">
    <source>
        <dbReference type="Proteomes" id="UP000075806"/>
    </source>
</evidence>
<protein>
    <recommendedName>
        <fullName evidence="3">Peptidoglycan binding domain-containing protein</fullName>
    </recommendedName>
</protein>
<dbReference type="STRING" id="519424.AZF04_00150"/>
<dbReference type="InterPro" id="IPR007391">
    <property type="entry name" value="Vancomycin_resist_VanW"/>
</dbReference>
<evidence type="ECO:0008006" key="3">
    <source>
        <dbReference type="Google" id="ProtNLM"/>
    </source>
</evidence>
<dbReference type="RefSeq" id="WP_061947028.1">
    <property type="nucleotide sequence ID" value="NZ_LTAO01000001.1"/>
</dbReference>
<evidence type="ECO:0000313" key="1">
    <source>
        <dbReference type="EMBL" id="KYG34782.1"/>
    </source>
</evidence>
<organism evidence="1 2">
    <name type="scientific">Alkalihalobacillus trypoxylicola</name>
    <dbReference type="NCBI Taxonomy" id="519424"/>
    <lineage>
        <taxon>Bacteria</taxon>
        <taxon>Bacillati</taxon>
        <taxon>Bacillota</taxon>
        <taxon>Bacilli</taxon>
        <taxon>Bacillales</taxon>
        <taxon>Bacillaceae</taxon>
        <taxon>Alkalihalobacillus</taxon>
    </lineage>
</organism>
<keyword evidence="2" id="KW-1185">Reference proteome</keyword>